<organism evidence="2 3">
    <name type="scientific">Sphaeroforma arctica JP610</name>
    <dbReference type="NCBI Taxonomy" id="667725"/>
    <lineage>
        <taxon>Eukaryota</taxon>
        <taxon>Ichthyosporea</taxon>
        <taxon>Ichthyophonida</taxon>
        <taxon>Sphaeroforma</taxon>
    </lineage>
</organism>
<feature type="compositionally biased region" description="Polar residues" evidence="1">
    <location>
        <begin position="200"/>
        <end position="215"/>
    </location>
</feature>
<reference evidence="2 3" key="1">
    <citation type="submission" date="2011-02" db="EMBL/GenBank/DDBJ databases">
        <title>The Genome Sequence of Sphaeroforma arctica JP610.</title>
        <authorList>
            <consortium name="The Broad Institute Genome Sequencing Platform"/>
            <person name="Russ C."/>
            <person name="Cuomo C."/>
            <person name="Young S.K."/>
            <person name="Zeng Q."/>
            <person name="Gargeya S."/>
            <person name="Alvarado L."/>
            <person name="Berlin A."/>
            <person name="Chapman S.B."/>
            <person name="Chen Z."/>
            <person name="Freedman E."/>
            <person name="Gellesch M."/>
            <person name="Goldberg J."/>
            <person name="Griggs A."/>
            <person name="Gujja S."/>
            <person name="Heilman E."/>
            <person name="Heiman D."/>
            <person name="Howarth C."/>
            <person name="Mehta T."/>
            <person name="Neiman D."/>
            <person name="Pearson M."/>
            <person name="Roberts A."/>
            <person name="Saif S."/>
            <person name="Shea T."/>
            <person name="Shenoy N."/>
            <person name="Sisk P."/>
            <person name="Stolte C."/>
            <person name="Sykes S."/>
            <person name="White J."/>
            <person name="Yandava C."/>
            <person name="Burger G."/>
            <person name="Gray M.W."/>
            <person name="Holland P.W.H."/>
            <person name="King N."/>
            <person name="Lang F.B.F."/>
            <person name="Roger A.J."/>
            <person name="Ruiz-Trillo I."/>
            <person name="Haas B."/>
            <person name="Nusbaum C."/>
            <person name="Birren B."/>
        </authorList>
    </citation>
    <scope>NUCLEOTIDE SEQUENCE [LARGE SCALE GENOMIC DNA]</scope>
    <source>
        <strain evidence="2 3">JP610</strain>
    </source>
</reference>
<evidence type="ECO:0000256" key="1">
    <source>
        <dbReference type="SAM" id="MobiDB-lite"/>
    </source>
</evidence>
<feature type="compositionally biased region" description="Basic and acidic residues" evidence="1">
    <location>
        <begin position="107"/>
        <end position="118"/>
    </location>
</feature>
<dbReference type="AlphaFoldDB" id="A0A0L0FHG3"/>
<feature type="compositionally biased region" description="Basic residues" evidence="1">
    <location>
        <begin position="342"/>
        <end position="351"/>
    </location>
</feature>
<feature type="compositionally biased region" description="Low complexity" evidence="1">
    <location>
        <begin position="354"/>
        <end position="370"/>
    </location>
</feature>
<feature type="compositionally biased region" description="Polar residues" evidence="1">
    <location>
        <begin position="272"/>
        <end position="321"/>
    </location>
</feature>
<accession>A0A0L0FHG3</accession>
<dbReference type="RefSeq" id="XP_014150119.1">
    <property type="nucleotide sequence ID" value="XM_014294644.1"/>
</dbReference>
<dbReference type="Proteomes" id="UP000054560">
    <property type="component" value="Unassembled WGS sequence"/>
</dbReference>
<feature type="compositionally biased region" description="Basic and acidic residues" evidence="1">
    <location>
        <begin position="172"/>
        <end position="182"/>
    </location>
</feature>
<sequence length="724" mass="78883">MVVKGVRQSAQDTGHGTRATPDQVQFANAGSSYNKANPQHDNEPSLLETMKNMVMGTDEANNRDAHDKTRSSNELTVSDNADFSSSPRAHARPNSTRQVEQAVNNPHSRDREAVRPEPESGITSTQGSGIGDGSRGGVPQTGHNNNDPSMMQKAKHKITGDGNDDVSSTTGTRRDSDGHDTFTRNNTTTARGFDTVPVDKNTTSSGVEPTLTTEAASRAGHHSNNPMADYNTRSEMKNSHDRGSGTDGPMSSGIAATAAGAGTRTAVGNGGSNHDSMNKTAPTNMRNTSGSHLTSEGKSVPSIRNNASHVNPQHTSNNRQGSLSGSSMSSVSSSDDADLVTKKRNAHRRRAERGSTASHSSRSSISSASSGDDHTHTRGPVGAGDVIIPNNLDEAGGTPAFNKSVQKPSLVSQRAMALAGGQAALGVMDVGALSRSKVSFRKEIPIEVYGDKNPDAHVTCSHLLSQARKSHTLNALVPVQPSQILPSNSTLDKALVKVNKDMAKAHLRAEKNSAKETKRRDKEVGSIEKRLLKEIARYSKQMFEDEEVRNPVKRHSLEEWEQEAKRVKWPLISEYDRALSKSHLDAMKLIYRMRLLDCVSIFERMHASEWSELCEIENKEWHDLAKDVESDKKDVDKDTKWGITSKLTGHKKVDGVKLDKDELDDTANAKKRVLSFQNEAQVEKLRDEQMRRRASLSAAQEKTINTFVGTQSELMNNMRIHVLT</sequence>
<feature type="compositionally biased region" description="Low complexity" evidence="1">
    <location>
        <begin position="322"/>
        <end position="334"/>
    </location>
</feature>
<name>A0A0L0FHG3_9EUKA</name>
<gene>
    <name evidence="2" type="ORF">SARC_11273</name>
</gene>
<protein>
    <submittedName>
        <fullName evidence="2">Uncharacterized protein</fullName>
    </submittedName>
</protein>
<feature type="compositionally biased region" description="Polar residues" evidence="1">
    <location>
        <begin position="72"/>
        <end position="106"/>
    </location>
</feature>
<feature type="compositionally biased region" description="Basic and acidic residues" evidence="1">
    <location>
        <begin position="60"/>
        <end position="71"/>
    </location>
</feature>
<feature type="compositionally biased region" description="Basic and acidic residues" evidence="1">
    <location>
        <begin position="232"/>
        <end position="244"/>
    </location>
</feature>
<feature type="compositionally biased region" description="Low complexity" evidence="1">
    <location>
        <begin position="253"/>
        <end position="267"/>
    </location>
</feature>
<dbReference type="EMBL" id="KQ243200">
    <property type="protein sequence ID" value="KNC76217.1"/>
    <property type="molecule type" value="Genomic_DNA"/>
</dbReference>
<evidence type="ECO:0000313" key="2">
    <source>
        <dbReference type="EMBL" id="KNC76217.1"/>
    </source>
</evidence>
<keyword evidence="3" id="KW-1185">Reference proteome</keyword>
<feature type="region of interest" description="Disordered" evidence="1">
    <location>
        <begin position="1"/>
        <end position="391"/>
    </location>
</feature>
<evidence type="ECO:0000313" key="3">
    <source>
        <dbReference type="Proteomes" id="UP000054560"/>
    </source>
</evidence>
<dbReference type="GeneID" id="25911777"/>
<proteinExistence type="predicted"/>
<feature type="compositionally biased region" description="Polar residues" evidence="1">
    <location>
        <begin position="8"/>
        <end position="37"/>
    </location>
</feature>